<evidence type="ECO:0000313" key="2">
    <source>
        <dbReference type="EMBL" id="TWP34346.1"/>
    </source>
</evidence>
<name>A0A563DVW5_9MICO</name>
<keyword evidence="1" id="KW-0472">Membrane</keyword>
<reference evidence="2 3" key="1">
    <citation type="submission" date="2019-05" db="EMBL/GenBank/DDBJ databases">
        <authorList>
            <person name="Lee S.D."/>
        </authorList>
    </citation>
    <scope>NUCLEOTIDE SEQUENCE [LARGE SCALE GENOMIC DNA]</scope>
    <source>
        <strain evidence="2 3">C5-26</strain>
    </source>
</reference>
<keyword evidence="1" id="KW-1133">Transmembrane helix</keyword>
<comment type="caution">
    <text evidence="2">The sequence shown here is derived from an EMBL/GenBank/DDBJ whole genome shotgun (WGS) entry which is preliminary data.</text>
</comment>
<keyword evidence="1" id="KW-0812">Transmembrane</keyword>
<evidence type="ECO:0000313" key="3">
    <source>
        <dbReference type="Proteomes" id="UP000320244"/>
    </source>
</evidence>
<reference evidence="2 3" key="2">
    <citation type="submission" date="2019-08" db="EMBL/GenBank/DDBJ databases">
        <title>Jejuicoccus antrihumi gen. nov., sp. nov., a new member of the family Dermacoccaceae isolated from a cave.</title>
        <authorList>
            <person name="Schumann P."/>
            <person name="Kim I.S."/>
        </authorList>
    </citation>
    <scope>NUCLEOTIDE SEQUENCE [LARGE SCALE GENOMIC DNA]</scope>
    <source>
        <strain evidence="2 3">C5-26</strain>
    </source>
</reference>
<accession>A0A563DVW5</accession>
<dbReference type="Proteomes" id="UP000320244">
    <property type="component" value="Unassembled WGS sequence"/>
</dbReference>
<dbReference type="AlphaFoldDB" id="A0A563DVW5"/>
<dbReference type="RefSeq" id="WP_146319069.1">
    <property type="nucleotide sequence ID" value="NZ_VCQV01000029.1"/>
</dbReference>
<keyword evidence="3" id="KW-1185">Reference proteome</keyword>
<proteinExistence type="predicted"/>
<feature type="transmembrane region" description="Helical" evidence="1">
    <location>
        <begin position="6"/>
        <end position="26"/>
    </location>
</feature>
<sequence length="83" mass="9027">MVVLVTVGSVLVLVGLVGLFLVEMLGGESSRSVAHRQAVARRNADTLARAIRVKQALDAEAFRAHRRMVDHATTVEQTRQPGH</sequence>
<organism evidence="2 3">
    <name type="scientific">Leekyejoonella antrihumi</name>
    <dbReference type="NCBI Taxonomy" id="1660198"/>
    <lineage>
        <taxon>Bacteria</taxon>
        <taxon>Bacillati</taxon>
        <taxon>Actinomycetota</taxon>
        <taxon>Actinomycetes</taxon>
        <taxon>Micrococcales</taxon>
        <taxon>Dermacoccaceae</taxon>
        <taxon>Leekyejoonella</taxon>
    </lineage>
</organism>
<gene>
    <name evidence="2" type="ORF">FGL98_18120</name>
</gene>
<evidence type="ECO:0000256" key="1">
    <source>
        <dbReference type="SAM" id="Phobius"/>
    </source>
</evidence>
<dbReference type="EMBL" id="VCQV01000029">
    <property type="protein sequence ID" value="TWP34346.1"/>
    <property type="molecule type" value="Genomic_DNA"/>
</dbReference>
<protein>
    <submittedName>
        <fullName evidence="2">Uncharacterized protein</fullName>
    </submittedName>
</protein>